<evidence type="ECO:0000256" key="2">
    <source>
        <dbReference type="ARBA" id="ARBA00022803"/>
    </source>
</evidence>
<sequence length="568" mass="65721">MESIQSLLQQAHALWRQGNEQGMIEYLEKAIHLCRLEHDDKKLIEILNEYSGSLRNVGRYDEAIAAINESLQIFEKNKTYSPQTYATILINLGNTFREKKSYFEAEMYLLKAKEIFQSMGDTSYAYIGLLNNLALLYQDTNNYDAAHKLQLEAVHLLESTEYQVPLAISYNNLYEISKHIKEPSELSPEIYLDKAAYILQREVGTSHPMYAAILNNRADYEINQHHYDEALQLYREALPIVKHNYGIESQAYKSVQQNLEYVKDLIETLQQSSKPFRKTGLELGRELSHYVAQDVELNLPDISPYICLALVGTGSECLGYDDAVSEDHDFTKRCQLFLPDDIYKSYKDKLISYFTNYSQGLVQLESISQFYKRYTLYPEGPQSPAEYRRIPQDLLCTATNGEVFLDNLGTFTNIRQRLLTYYPEDIRLRKIAYELNQLAQSGQYNLPRMLQRGDTVAAQLALSQFVNHYMLAVHLLNKSYAPFYKWIYRHTCNLPILGNTVKYGIPDVLNSSLNDTKHHIDHLCNALIQELQSHALSNSSIDFLTYQAKEVMQRIQDQALRTEDSWVE</sequence>
<dbReference type="AlphaFoldDB" id="A0A480BAH9"/>
<dbReference type="SUPFAM" id="SSF48452">
    <property type="entry name" value="TPR-like"/>
    <property type="match status" value="2"/>
</dbReference>
<name>A0A480BAH9_9FIRM</name>
<protein>
    <recommendedName>
        <fullName evidence="3">DUF4037 domain-containing protein</fullName>
    </recommendedName>
</protein>
<dbReference type="Pfam" id="PF13424">
    <property type="entry name" value="TPR_12"/>
    <property type="match status" value="2"/>
</dbReference>
<feature type="domain" description="DUF4037" evidence="3">
    <location>
        <begin position="387"/>
        <end position="486"/>
    </location>
</feature>
<evidence type="ECO:0000313" key="5">
    <source>
        <dbReference type="Proteomes" id="UP000303581"/>
    </source>
</evidence>
<dbReference type="Pfam" id="PF13228">
    <property type="entry name" value="DUF4037"/>
    <property type="match status" value="1"/>
</dbReference>
<dbReference type="Gene3D" id="1.25.40.10">
    <property type="entry name" value="Tetratricopeptide repeat domain"/>
    <property type="match status" value="2"/>
</dbReference>
<dbReference type="SMART" id="SM00028">
    <property type="entry name" value="TPR"/>
    <property type="match status" value="5"/>
</dbReference>
<keyword evidence="5" id="KW-1185">Reference proteome</keyword>
<dbReference type="EMBL" id="BJCR01000028">
    <property type="protein sequence ID" value="GCL69237.1"/>
    <property type="molecule type" value="Genomic_DNA"/>
</dbReference>
<dbReference type="PANTHER" id="PTHR45641">
    <property type="entry name" value="TETRATRICOPEPTIDE REPEAT PROTEIN (AFU_ORTHOLOGUE AFUA_6G03870)"/>
    <property type="match status" value="1"/>
</dbReference>
<dbReference type="Proteomes" id="UP000303581">
    <property type="component" value="Unassembled WGS sequence"/>
</dbReference>
<dbReference type="PANTHER" id="PTHR45641:SF19">
    <property type="entry name" value="NEPHROCYSTIN-3"/>
    <property type="match status" value="1"/>
</dbReference>
<keyword evidence="2" id="KW-0802">TPR repeat</keyword>
<accession>A0A480BAH9</accession>
<dbReference type="Pfam" id="PF13181">
    <property type="entry name" value="TPR_8"/>
    <property type="match status" value="1"/>
</dbReference>
<proteinExistence type="predicted"/>
<organism evidence="4 5">
    <name type="scientific">Veillonella tobetsuensis</name>
    <dbReference type="NCBI Taxonomy" id="1110546"/>
    <lineage>
        <taxon>Bacteria</taxon>
        <taxon>Bacillati</taxon>
        <taxon>Bacillota</taxon>
        <taxon>Negativicutes</taxon>
        <taxon>Veillonellales</taxon>
        <taxon>Veillonellaceae</taxon>
        <taxon>Veillonella</taxon>
    </lineage>
</organism>
<dbReference type="InterPro" id="IPR019734">
    <property type="entry name" value="TPR_rpt"/>
</dbReference>
<evidence type="ECO:0000259" key="3">
    <source>
        <dbReference type="Pfam" id="PF13228"/>
    </source>
</evidence>
<reference evidence="4 5" key="1">
    <citation type="submission" date="2019-03" db="EMBL/GenBank/DDBJ databases">
        <title>Draft genome sequences of two Veillonella tobetsuensis clinical isolates from intraoperative bronchial fluids of elderly patients with pulmonary carcinoma.</title>
        <authorList>
            <person name="Akiyama T."/>
        </authorList>
    </citation>
    <scope>NUCLEOTIDE SEQUENCE [LARGE SCALE GENOMIC DNA]</scope>
    <source>
        <strain evidence="4 5">PAGU 1579</strain>
    </source>
</reference>
<evidence type="ECO:0000256" key="1">
    <source>
        <dbReference type="ARBA" id="ARBA00022737"/>
    </source>
</evidence>
<dbReference type="RefSeq" id="WP_059363631.1">
    <property type="nucleotide sequence ID" value="NZ_BBXI01000016.1"/>
</dbReference>
<dbReference type="InterPro" id="IPR011990">
    <property type="entry name" value="TPR-like_helical_dom_sf"/>
</dbReference>
<keyword evidence="1" id="KW-0677">Repeat</keyword>
<dbReference type="InterPro" id="IPR025117">
    <property type="entry name" value="DUF4037"/>
</dbReference>
<evidence type="ECO:0000313" key="4">
    <source>
        <dbReference type="EMBL" id="GCL69237.1"/>
    </source>
</evidence>
<comment type="caution">
    <text evidence="4">The sequence shown here is derived from an EMBL/GenBank/DDBJ whole genome shotgun (WGS) entry which is preliminary data.</text>
</comment>
<gene>
    <name evidence="4" type="ORF">PAGU1579_10060</name>
</gene>